<dbReference type="InterPro" id="IPR027417">
    <property type="entry name" value="P-loop_NTPase"/>
</dbReference>
<dbReference type="InterPro" id="IPR040632">
    <property type="entry name" value="Sulfotransfer_4"/>
</dbReference>
<keyword evidence="2" id="KW-0472">Membrane</keyword>
<dbReference type="AlphaFoldDB" id="A0A6A6WSY9"/>
<feature type="compositionally biased region" description="Polar residues" evidence="1">
    <location>
        <begin position="347"/>
        <end position="358"/>
    </location>
</feature>
<organism evidence="4 5">
    <name type="scientific">Melanomma pulvis-pyrius CBS 109.77</name>
    <dbReference type="NCBI Taxonomy" id="1314802"/>
    <lineage>
        <taxon>Eukaryota</taxon>
        <taxon>Fungi</taxon>
        <taxon>Dikarya</taxon>
        <taxon>Ascomycota</taxon>
        <taxon>Pezizomycotina</taxon>
        <taxon>Dothideomycetes</taxon>
        <taxon>Pleosporomycetidae</taxon>
        <taxon>Pleosporales</taxon>
        <taxon>Melanommataceae</taxon>
        <taxon>Melanomma</taxon>
    </lineage>
</organism>
<feature type="region of interest" description="Disordered" evidence="1">
    <location>
        <begin position="457"/>
        <end position="501"/>
    </location>
</feature>
<feature type="transmembrane region" description="Helical" evidence="2">
    <location>
        <begin position="262"/>
        <end position="283"/>
    </location>
</feature>
<dbReference type="OrthoDB" id="408152at2759"/>
<keyword evidence="3" id="KW-0732">Signal</keyword>
<feature type="compositionally biased region" description="Low complexity" evidence="1">
    <location>
        <begin position="375"/>
        <end position="403"/>
    </location>
</feature>
<accession>A0A6A6WSY9</accession>
<evidence type="ECO:0000256" key="2">
    <source>
        <dbReference type="SAM" id="Phobius"/>
    </source>
</evidence>
<feature type="transmembrane region" description="Helical" evidence="2">
    <location>
        <begin position="295"/>
        <end position="314"/>
    </location>
</feature>
<keyword evidence="2" id="KW-1133">Transmembrane helix</keyword>
<name>A0A6A6WSY9_9PLEO</name>
<feature type="compositionally biased region" description="Low complexity" evidence="1">
    <location>
        <begin position="425"/>
        <end position="443"/>
    </location>
</feature>
<keyword evidence="5" id="KW-1185">Reference proteome</keyword>
<feature type="signal peptide" evidence="3">
    <location>
        <begin position="1"/>
        <end position="21"/>
    </location>
</feature>
<dbReference type="Proteomes" id="UP000799757">
    <property type="component" value="Unassembled WGS sequence"/>
</dbReference>
<sequence>MSSVIASTVGVVASTVGFVVASMVGPVAEGMSPPRGAVAPAGQRLIDTDKDRFFLLKKLIVIVEPGYDTDGIASALKVLGLKVYDTSEACKNHERDFPLWHEAAQAKEQGVSYERYEYDKLTGRYDALVGGPSTFLADDLCKLYTEAKVIFITRKPESTFIDSVLRQVKLAVLARLDPSFFGFIASFMERAGKTSCFDHTAISAKRLLVVDEVTSWDDICNFLEQATPKDTFPTVDDNGVTTTIDKRAHLANTSVKKSVSKIVTFINTNAMIFCFGLAAFVSARDLLHASTIASAFFGIAAFHIGLLVWVITAACGGDKVAQPLVEVVIPPSPVTSGPRASQPPVDRTSQPPIARTSQPPVPKISRPPVPNVSRAPAPKTTPVPVTKVTQAAAAATGAPQAPVIKTVLGPARDQRRSNGGRQTSRSRPASRAPVARPSRAGPVLAAGWGDFQSHIHSEDRSKLEAQLAAEEATSGLPRAGFQHRQVITGGPHKVVSTENCN</sequence>
<proteinExistence type="predicted"/>
<dbReference type="Pfam" id="PF17784">
    <property type="entry name" value="Sulfotransfer_4"/>
    <property type="match status" value="1"/>
</dbReference>
<feature type="compositionally biased region" description="Pro residues" evidence="1">
    <location>
        <begin position="359"/>
        <end position="370"/>
    </location>
</feature>
<gene>
    <name evidence="4" type="ORF">K505DRAFT_130524</name>
</gene>
<feature type="chain" id="PRO_5025585824" evidence="3">
    <location>
        <begin position="22"/>
        <end position="501"/>
    </location>
</feature>
<reference evidence="4" key="1">
    <citation type="journal article" date="2020" name="Stud. Mycol.">
        <title>101 Dothideomycetes genomes: a test case for predicting lifestyles and emergence of pathogens.</title>
        <authorList>
            <person name="Haridas S."/>
            <person name="Albert R."/>
            <person name="Binder M."/>
            <person name="Bloem J."/>
            <person name="Labutti K."/>
            <person name="Salamov A."/>
            <person name="Andreopoulos B."/>
            <person name="Baker S."/>
            <person name="Barry K."/>
            <person name="Bills G."/>
            <person name="Bluhm B."/>
            <person name="Cannon C."/>
            <person name="Castanera R."/>
            <person name="Culley D."/>
            <person name="Daum C."/>
            <person name="Ezra D."/>
            <person name="Gonzalez J."/>
            <person name="Henrissat B."/>
            <person name="Kuo A."/>
            <person name="Liang C."/>
            <person name="Lipzen A."/>
            <person name="Lutzoni F."/>
            <person name="Magnuson J."/>
            <person name="Mondo S."/>
            <person name="Nolan M."/>
            <person name="Ohm R."/>
            <person name="Pangilinan J."/>
            <person name="Park H.-J."/>
            <person name="Ramirez L."/>
            <person name="Alfaro M."/>
            <person name="Sun H."/>
            <person name="Tritt A."/>
            <person name="Yoshinaga Y."/>
            <person name="Zwiers L.-H."/>
            <person name="Turgeon B."/>
            <person name="Goodwin S."/>
            <person name="Spatafora J."/>
            <person name="Crous P."/>
            <person name="Grigoriev I."/>
        </authorList>
    </citation>
    <scope>NUCLEOTIDE SEQUENCE</scope>
    <source>
        <strain evidence="4">CBS 109.77</strain>
    </source>
</reference>
<dbReference type="PANTHER" id="PTHR36978">
    <property type="entry name" value="P-LOOP CONTAINING NUCLEOTIDE TRIPHOSPHATE HYDROLASE"/>
    <property type="match status" value="1"/>
</dbReference>
<dbReference type="PANTHER" id="PTHR36978:SF4">
    <property type="entry name" value="P-LOOP CONTAINING NUCLEOSIDE TRIPHOSPHATE HYDROLASE PROTEIN"/>
    <property type="match status" value="1"/>
</dbReference>
<evidence type="ECO:0000256" key="3">
    <source>
        <dbReference type="SAM" id="SignalP"/>
    </source>
</evidence>
<evidence type="ECO:0000313" key="5">
    <source>
        <dbReference type="Proteomes" id="UP000799757"/>
    </source>
</evidence>
<evidence type="ECO:0000256" key="1">
    <source>
        <dbReference type="SAM" id="MobiDB-lite"/>
    </source>
</evidence>
<evidence type="ECO:0000313" key="4">
    <source>
        <dbReference type="EMBL" id="KAF2787246.1"/>
    </source>
</evidence>
<dbReference type="Gene3D" id="3.40.50.300">
    <property type="entry name" value="P-loop containing nucleotide triphosphate hydrolases"/>
    <property type="match status" value="1"/>
</dbReference>
<protein>
    <submittedName>
        <fullName evidence="4">Uncharacterized protein</fullName>
    </submittedName>
</protein>
<dbReference type="EMBL" id="MU002343">
    <property type="protein sequence ID" value="KAF2787246.1"/>
    <property type="molecule type" value="Genomic_DNA"/>
</dbReference>
<feature type="region of interest" description="Disordered" evidence="1">
    <location>
        <begin position="333"/>
        <end position="445"/>
    </location>
</feature>
<keyword evidence="2" id="KW-0812">Transmembrane</keyword>